<evidence type="ECO:0000313" key="2">
    <source>
        <dbReference type="EMBL" id="MBW0497914.1"/>
    </source>
</evidence>
<protein>
    <submittedName>
        <fullName evidence="2">Uncharacterized protein</fullName>
    </submittedName>
</protein>
<keyword evidence="3" id="KW-1185">Reference proteome</keyword>
<dbReference type="Proteomes" id="UP000765509">
    <property type="component" value="Unassembled WGS sequence"/>
</dbReference>
<evidence type="ECO:0000313" key="3">
    <source>
        <dbReference type="Proteomes" id="UP000765509"/>
    </source>
</evidence>
<organism evidence="2 3">
    <name type="scientific">Austropuccinia psidii MF-1</name>
    <dbReference type="NCBI Taxonomy" id="1389203"/>
    <lineage>
        <taxon>Eukaryota</taxon>
        <taxon>Fungi</taxon>
        <taxon>Dikarya</taxon>
        <taxon>Basidiomycota</taxon>
        <taxon>Pucciniomycotina</taxon>
        <taxon>Pucciniomycetes</taxon>
        <taxon>Pucciniales</taxon>
        <taxon>Sphaerophragmiaceae</taxon>
        <taxon>Austropuccinia</taxon>
    </lineage>
</organism>
<dbReference type="AlphaFoldDB" id="A0A9Q3D6R6"/>
<name>A0A9Q3D6R6_9BASI</name>
<dbReference type="EMBL" id="AVOT02014459">
    <property type="protein sequence ID" value="MBW0497914.1"/>
    <property type="molecule type" value="Genomic_DNA"/>
</dbReference>
<reference evidence="2" key="1">
    <citation type="submission" date="2021-03" db="EMBL/GenBank/DDBJ databases">
        <title>Draft genome sequence of rust myrtle Austropuccinia psidii MF-1, a brazilian biotype.</title>
        <authorList>
            <person name="Quecine M.C."/>
            <person name="Pachon D.M.R."/>
            <person name="Bonatelli M.L."/>
            <person name="Correr F.H."/>
            <person name="Franceschini L.M."/>
            <person name="Leite T.F."/>
            <person name="Margarido G.R.A."/>
            <person name="Almeida C.A."/>
            <person name="Ferrarezi J.A."/>
            <person name="Labate C.A."/>
        </authorList>
    </citation>
    <scope>NUCLEOTIDE SEQUENCE</scope>
    <source>
        <strain evidence="2">MF-1</strain>
    </source>
</reference>
<feature type="region of interest" description="Disordered" evidence="1">
    <location>
        <begin position="151"/>
        <end position="174"/>
    </location>
</feature>
<gene>
    <name evidence="2" type="ORF">O181_037629</name>
</gene>
<proteinExistence type="predicted"/>
<evidence type="ECO:0000256" key="1">
    <source>
        <dbReference type="SAM" id="MobiDB-lite"/>
    </source>
</evidence>
<comment type="caution">
    <text evidence="2">The sequence shown here is derived from an EMBL/GenBank/DDBJ whole genome shotgun (WGS) entry which is preliminary data.</text>
</comment>
<accession>A0A9Q3D6R6</accession>
<sequence>MSFENDKYPVEKDPYELCLRQSKILKAIYLQMNIQMRNHKLLTKIPGEPDHAVKCRCKQSFTLDDIANILQDLRERTNIGKYFQFKSSSFKEKKPFRVELKNKPKENMEEVTKKKKTFYNCGSTDNYSNNCQKAKKKVYYIEKFPEKEFLTEDSESESMGDAITEQSDDEQYPREKFLVEYKEEKQLNI</sequence>